<comment type="similarity">
    <text evidence="2">Belongs to the nitroreductase family.</text>
</comment>
<organism evidence="7 8">
    <name type="scientific">Mobilitalea sibirica</name>
    <dbReference type="NCBI Taxonomy" id="1462919"/>
    <lineage>
        <taxon>Bacteria</taxon>
        <taxon>Bacillati</taxon>
        <taxon>Bacillota</taxon>
        <taxon>Clostridia</taxon>
        <taxon>Lachnospirales</taxon>
        <taxon>Lachnospiraceae</taxon>
        <taxon>Mobilitalea</taxon>
    </lineage>
</organism>
<evidence type="ECO:0000256" key="5">
    <source>
        <dbReference type="ARBA" id="ARBA00023002"/>
    </source>
</evidence>
<proteinExistence type="inferred from homology"/>
<keyword evidence="3" id="KW-0285">Flavoprotein</keyword>
<dbReference type="PANTHER" id="PTHR43673">
    <property type="entry name" value="NAD(P)H NITROREDUCTASE YDGI-RELATED"/>
    <property type="match status" value="1"/>
</dbReference>
<protein>
    <submittedName>
        <fullName evidence="7">Nitroreductase family protein</fullName>
    </submittedName>
</protein>
<dbReference type="Pfam" id="PF00881">
    <property type="entry name" value="Nitroreductase"/>
    <property type="match status" value="2"/>
</dbReference>
<keyword evidence="5" id="KW-0560">Oxidoreductase</keyword>
<dbReference type="InterPro" id="IPR029479">
    <property type="entry name" value="Nitroreductase"/>
</dbReference>
<evidence type="ECO:0000313" key="8">
    <source>
        <dbReference type="Proteomes" id="UP000623269"/>
    </source>
</evidence>
<dbReference type="CDD" id="cd20609">
    <property type="entry name" value="nitroreductase"/>
    <property type="match status" value="1"/>
</dbReference>
<keyword evidence="8" id="KW-1185">Reference proteome</keyword>
<evidence type="ECO:0000256" key="4">
    <source>
        <dbReference type="ARBA" id="ARBA00022643"/>
    </source>
</evidence>
<dbReference type="InterPro" id="IPR000415">
    <property type="entry name" value="Nitroreductase-like"/>
</dbReference>
<accession>A0A8J7GYU7</accession>
<evidence type="ECO:0000313" key="7">
    <source>
        <dbReference type="EMBL" id="MBH1940824.1"/>
    </source>
</evidence>
<evidence type="ECO:0000256" key="3">
    <source>
        <dbReference type="ARBA" id="ARBA00022630"/>
    </source>
</evidence>
<evidence type="ECO:0000256" key="2">
    <source>
        <dbReference type="ARBA" id="ARBA00007118"/>
    </source>
</evidence>
<dbReference type="Proteomes" id="UP000623269">
    <property type="component" value="Unassembled WGS sequence"/>
</dbReference>
<comment type="cofactor">
    <cofactor evidence="1">
        <name>FMN</name>
        <dbReference type="ChEBI" id="CHEBI:58210"/>
    </cofactor>
</comment>
<dbReference type="GO" id="GO:0016491">
    <property type="term" value="F:oxidoreductase activity"/>
    <property type="evidence" value="ECO:0007669"/>
    <property type="project" value="UniProtKB-KW"/>
</dbReference>
<evidence type="ECO:0000256" key="1">
    <source>
        <dbReference type="ARBA" id="ARBA00001917"/>
    </source>
</evidence>
<dbReference type="Gene3D" id="3.40.109.10">
    <property type="entry name" value="NADH Oxidase"/>
    <property type="match status" value="1"/>
</dbReference>
<name>A0A8J7GYU7_9FIRM</name>
<dbReference type="PANTHER" id="PTHR43673:SF2">
    <property type="entry name" value="NITROREDUCTASE"/>
    <property type="match status" value="1"/>
</dbReference>
<comment type="caution">
    <text evidence="7">The sequence shown here is derived from an EMBL/GenBank/DDBJ whole genome shotgun (WGS) entry which is preliminary data.</text>
</comment>
<feature type="domain" description="Nitroreductase" evidence="6">
    <location>
        <begin position="8"/>
        <end position="61"/>
    </location>
</feature>
<feature type="domain" description="Nitroreductase" evidence="6">
    <location>
        <begin position="62"/>
        <end position="147"/>
    </location>
</feature>
<sequence>MTFLDLAKKRYSVRKYMDKEIEKEKIMDILEAGRYAPSAVNFQPLHFIVITDSEIKKKIYETYPRPWFQTAPVIIIACGDHSKSWKRKDNKDHCDIDVAIAIDHMTLAATDLGLGTCWICAFDAKLCHELLDLPEHLEVVALLPLGYPEEEEHNKEKVRQSLEDIVSWEVYQS</sequence>
<keyword evidence="4" id="KW-0288">FMN</keyword>
<gene>
    <name evidence="7" type="ORF">I5677_07980</name>
</gene>
<dbReference type="AlphaFoldDB" id="A0A8J7GYU7"/>
<dbReference type="RefSeq" id="WP_197661043.1">
    <property type="nucleotide sequence ID" value="NZ_JAEAGR010000006.1"/>
</dbReference>
<dbReference type="EMBL" id="JAEAGR010000006">
    <property type="protein sequence ID" value="MBH1940824.1"/>
    <property type="molecule type" value="Genomic_DNA"/>
</dbReference>
<reference evidence="7" key="1">
    <citation type="submission" date="2020-12" db="EMBL/GenBank/DDBJ databases">
        <title>M. sibirica DSM 26468T genome.</title>
        <authorList>
            <person name="Thieme N."/>
            <person name="Rettenmaier R."/>
            <person name="Zverlov V."/>
            <person name="Liebl W."/>
        </authorList>
    </citation>
    <scope>NUCLEOTIDE SEQUENCE</scope>
    <source>
        <strain evidence="7">DSM 26468</strain>
    </source>
</reference>
<dbReference type="SUPFAM" id="SSF55469">
    <property type="entry name" value="FMN-dependent nitroreductase-like"/>
    <property type="match status" value="1"/>
</dbReference>
<evidence type="ECO:0000259" key="6">
    <source>
        <dbReference type="Pfam" id="PF00881"/>
    </source>
</evidence>